<dbReference type="AlphaFoldDB" id="A0A1H3TSB8"/>
<dbReference type="Proteomes" id="UP000183417">
    <property type="component" value="Unassembled WGS sequence"/>
</dbReference>
<evidence type="ECO:0000313" key="1">
    <source>
        <dbReference type="EMBL" id="SDZ53134.1"/>
    </source>
</evidence>
<reference evidence="1 2" key="1">
    <citation type="submission" date="2016-10" db="EMBL/GenBank/DDBJ databases">
        <authorList>
            <person name="de Groot N.N."/>
        </authorList>
    </citation>
    <scope>NUCLEOTIDE SEQUENCE [LARGE SCALE GENOMIC DNA]</scope>
    <source>
        <strain evidence="1 2">LMG 24775</strain>
    </source>
</reference>
<dbReference type="GeneID" id="94691401"/>
<protein>
    <submittedName>
        <fullName evidence="1">Uncharacterized protein</fullName>
    </submittedName>
</protein>
<organism evidence="1 2">
    <name type="scientific">Delftia lacustris</name>
    <dbReference type="NCBI Taxonomy" id="558537"/>
    <lineage>
        <taxon>Bacteria</taxon>
        <taxon>Pseudomonadati</taxon>
        <taxon>Pseudomonadota</taxon>
        <taxon>Betaproteobacteria</taxon>
        <taxon>Burkholderiales</taxon>
        <taxon>Comamonadaceae</taxon>
        <taxon>Delftia</taxon>
    </lineage>
</organism>
<sequence length="393" mass="41813">MAAIRSFRGLNNVTDPLRLGLSWFVRADNVDVTESGGVERRAGYALAQAGAPTGIYATKDETRLYVIDGGELRQVLDDMTVRLLAQGLGPDAYWTEINDQVLYVAGDAAGIITAEGEVLPWRLAVPAEPRVVVGEGGQLPAGQYRVCATFILPDGRETPASTAAEVLVEQGAALQISGIEQLPGCVTRVYVAPADSTAFQLAFGDAGPAAVWAQPPEALGQELLTDGLDPLPEGVDVIAEWRGRIYAAQYLPDDDKTVVWRSEPLAPHLWNLSEGFFMVPGKVLALAPNDAGLVVATDRAMHAYAPEGLVLLASYGTVPGLPWALDGKRTLIWSQRGLCQFPEFTNLTASRVSVAPGLQAGAAVLEVDGQTRFLACLHAGGTPFNSNRREVSP</sequence>
<evidence type="ECO:0000313" key="2">
    <source>
        <dbReference type="Proteomes" id="UP000183417"/>
    </source>
</evidence>
<accession>A0A1H3TSB8</accession>
<gene>
    <name evidence="1" type="ORF">SAMN05421547_13227</name>
</gene>
<name>A0A1H3TSB8_9BURK</name>
<dbReference type="EMBL" id="FNPE01000032">
    <property type="protein sequence ID" value="SDZ53134.1"/>
    <property type="molecule type" value="Genomic_DNA"/>
</dbReference>
<dbReference type="RefSeq" id="WP_143044684.1">
    <property type="nucleotide sequence ID" value="NZ_CP141274.1"/>
</dbReference>
<proteinExistence type="predicted"/>